<protein>
    <recommendedName>
        <fullName evidence="2">Peptidase M14 domain-containing protein</fullName>
    </recommendedName>
</protein>
<sequence>MLRLKHIYCIFLITLFLTNIFSQSISDHKCGQSSDDLQINRNLNWGYGYDDLLSDLNIWSQSPYVIVDSIGATVENRAIWELTISDNPGSSTYKRVYIHARTHPGEEESFWVTDEIINFLLSDTPDAGYIRSHCIFHIVPMHNPDGVELGYPRENANGIDIESGWDDTVLQPEVSALQNRFIDLSLVISNPIEVALNMHSAYICKRYFVYHHEVGTSENFTILEKNFISGIQTYYLGGFEDWDYFVSWTGGTPDQYPESWWWLNYGENVMALTYEDMNCDQAGNYDLTANAIVRGVCDYIGLNLSEIDTQTFLPDRYVLHQNYPNPFNPSTRIDYDLPQDGFVKISVLNIKGREVSTILNNEQTAGSKSITWRGIDDQGKVLPSGVYICLLRTNDYVSTRKMILLR</sequence>
<proteinExistence type="predicted"/>
<evidence type="ECO:0000256" key="1">
    <source>
        <dbReference type="ARBA" id="ARBA00001947"/>
    </source>
</evidence>
<comment type="cofactor">
    <cofactor evidence="1">
        <name>Zn(2+)</name>
        <dbReference type="ChEBI" id="CHEBI:29105"/>
    </cofactor>
</comment>
<dbReference type="InterPro" id="IPR000834">
    <property type="entry name" value="Peptidase_M14"/>
</dbReference>
<dbReference type="GO" id="GO:0004181">
    <property type="term" value="F:metallocarboxypeptidase activity"/>
    <property type="evidence" value="ECO:0007669"/>
    <property type="project" value="InterPro"/>
</dbReference>
<dbReference type="EMBL" id="UINC01023373">
    <property type="protein sequence ID" value="SVA94895.1"/>
    <property type="molecule type" value="Genomic_DNA"/>
</dbReference>
<dbReference type="Gene3D" id="3.40.630.10">
    <property type="entry name" value="Zn peptidases"/>
    <property type="match status" value="1"/>
</dbReference>
<dbReference type="GO" id="GO:0006508">
    <property type="term" value="P:proteolysis"/>
    <property type="evidence" value="ECO:0007669"/>
    <property type="project" value="InterPro"/>
</dbReference>
<dbReference type="GO" id="GO:0008270">
    <property type="term" value="F:zinc ion binding"/>
    <property type="evidence" value="ECO:0007669"/>
    <property type="project" value="InterPro"/>
</dbReference>
<dbReference type="Pfam" id="PF00246">
    <property type="entry name" value="Peptidase_M14"/>
    <property type="match status" value="1"/>
</dbReference>
<dbReference type="InterPro" id="IPR026444">
    <property type="entry name" value="Secre_tail"/>
</dbReference>
<dbReference type="Gene3D" id="2.60.40.4070">
    <property type="match status" value="1"/>
</dbReference>
<accession>A0A382A039</accession>
<dbReference type="SUPFAM" id="SSF53187">
    <property type="entry name" value="Zn-dependent exopeptidases"/>
    <property type="match status" value="1"/>
</dbReference>
<organism evidence="3">
    <name type="scientific">marine metagenome</name>
    <dbReference type="NCBI Taxonomy" id="408172"/>
    <lineage>
        <taxon>unclassified sequences</taxon>
        <taxon>metagenomes</taxon>
        <taxon>ecological metagenomes</taxon>
    </lineage>
</organism>
<dbReference type="InterPro" id="IPR050821">
    <property type="entry name" value="Cytosolic_carboxypeptidase"/>
</dbReference>
<dbReference type="NCBIfam" id="TIGR04183">
    <property type="entry name" value="Por_Secre_tail"/>
    <property type="match status" value="1"/>
</dbReference>
<name>A0A382A039_9ZZZZ</name>
<reference evidence="3" key="1">
    <citation type="submission" date="2018-05" db="EMBL/GenBank/DDBJ databases">
        <authorList>
            <person name="Lanie J.A."/>
            <person name="Ng W.-L."/>
            <person name="Kazmierczak K.M."/>
            <person name="Andrzejewski T.M."/>
            <person name="Davidsen T.M."/>
            <person name="Wayne K.J."/>
            <person name="Tettelin H."/>
            <person name="Glass J.I."/>
            <person name="Rusch D."/>
            <person name="Podicherti R."/>
            <person name="Tsui H.-C.T."/>
            <person name="Winkler M.E."/>
        </authorList>
    </citation>
    <scope>NUCLEOTIDE SEQUENCE</scope>
</reference>
<gene>
    <name evidence="3" type="ORF">METZ01_LOCUS147749</name>
</gene>
<feature type="domain" description="Peptidase M14" evidence="2">
    <location>
        <begin position="39"/>
        <end position="300"/>
    </location>
</feature>
<dbReference type="PROSITE" id="PS52035">
    <property type="entry name" value="PEPTIDASE_M14"/>
    <property type="match status" value="1"/>
</dbReference>
<dbReference type="AlphaFoldDB" id="A0A382A039"/>
<evidence type="ECO:0000259" key="2">
    <source>
        <dbReference type="PROSITE" id="PS52035"/>
    </source>
</evidence>
<dbReference type="PANTHER" id="PTHR12756">
    <property type="entry name" value="CYTOSOLIC CARBOXYPEPTIDASE"/>
    <property type="match status" value="1"/>
</dbReference>
<dbReference type="Pfam" id="PF13860">
    <property type="entry name" value="FlgD_ig"/>
    <property type="match status" value="1"/>
</dbReference>
<evidence type="ECO:0000313" key="3">
    <source>
        <dbReference type="EMBL" id="SVA94895.1"/>
    </source>
</evidence>
<dbReference type="PANTHER" id="PTHR12756:SF11">
    <property type="entry name" value="CYTOSOLIC CARBOXYPEPTIDASE 1"/>
    <property type="match status" value="1"/>
</dbReference>
<dbReference type="InterPro" id="IPR025965">
    <property type="entry name" value="FlgD/Vpr_Ig-like"/>
</dbReference>